<evidence type="ECO:0000256" key="3">
    <source>
        <dbReference type="ARBA" id="ARBA00012560"/>
    </source>
</evidence>
<evidence type="ECO:0000256" key="7">
    <source>
        <dbReference type="ARBA" id="ARBA00023277"/>
    </source>
</evidence>
<keyword evidence="6 10" id="KW-0808">Transferase</keyword>
<reference evidence="11 12" key="1">
    <citation type="submission" date="2019-03" db="EMBL/GenBank/DDBJ databases">
        <authorList>
            <person name="Sebastian G."/>
            <person name="Baumann P."/>
            <person name="Ruckert C."/>
            <person name="Kalinowski J."/>
            <person name="Nebel B."/>
            <person name="Takors R."/>
            <person name="Blombach B."/>
        </authorList>
    </citation>
    <scope>NUCLEOTIDE SEQUENCE [LARGE SCALE GENOMIC DNA]</scope>
    <source>
        <strain evidence="11 12">DSM 1084</strain>
    </source>
</reference>
<keyword evidence="12" id="KW-1185">Reference proteome</keyword>
<evidence type="ECO:0000256" key="10">
    <source>
        <dbReference type="RuleBase" id="RU361207"/>
    </source>
</evidence>
<accession>A0A4P6X1R2</accession>
<protein>
    <recommendedName>
        <fullName evidence="4 10">4-alpha-glucanotransferase</fullName>
        <ecNumber evidence="3 10">2.4.1.25</ecNumber>
    </recommendedName>
    <alternativeName>
        <fullName evidence="8 10">Amylomaltase</fullName>
    </alternativeName>
    <alternativeName>
        <fullName evidence="9 10">Disproportionating enzyme</fullName>
    </alternativeName>
</protein>
<dbReference type="EMBL" id="CP037867">
    <property type="protein sequence ID" value="QBM30147.1"/>
    <property type="molecule type" value="Genomic_DNA"/>
</dbReference>
<evidence type="ECO:0000256" key="5">
    <source>
        <dbReference type="ARBA" id="ARBA00022676"/>
    </source>
</evidence>
<comment type="similarity">
    <text evidence="2 10">Belongs to the disproportionating enzyme family.</text>
</comment>
<dbReference type="InterPro" id="IPR003385">
    <property type="entry name" value="Glyco_hydro_77"/>
</dbReference>
<dbReference type="PANTHER" id="PTHR32438:SF5">
    <property type="entry name" value="4-ALPHA-GLUCANOTRANSFERASE DPE1, CHLOROPLASTIC_AMYLOPLASTIC"/>
    <property type="match status" value="1"/>
</dbReference>
<keyword evidence="5 10" id="KW-0328">Glycosyltransferase</keyword>
<proteinExistence type="inferred from homology"/>
<gene>
    <name evidence="11" type="primary">malQ</name>
    <name evidence="11" type="ORF">HPF_20810</name>
</gene>
<dbReference type="InterPro" id="IPR017853">
    <property type="entry name" value="GH"/>
</dbReference>
<evidence type="ECO:0000313" key="12">
    <source>
        <dbReference type="Proteomes" id="UP000293912"/>
    </source>
</evidence>
<evidence type="ECO:0000256" key="8">
    <source>
        <dbReference type="ARBA" id="ARBA00031423"/>
    </source>
</evidence>
<dbReference type="NCBIfam" id="NF011080">
    <property type="entry name" value="PRK14508.1-3"/>
    <property type="match status" value="1"/>
</dbReference>
<dbReference type="Gene3D" id="3.20.20.80">
    <property type="entry name" value="Glycosidases"/>
    <property type="match status" value="1"/>
</dbReference>
<dbReference type="SUPFAM" id="SSF51445">
    <property type="entry name" value="(Trans)glycosidases"/>
    <property type="match status" value="1"/>
</dbReference>
<dbReference type="Proteomes" id="UP000293912">
    <property type="component" value="Chromosome"/>
</dbReference>
<evidence type="ECO:0000256" key="4">
    <source>
        <dbReference type="ARBA" id="ARBA00020295"/>
    </source>
</evidence>
<evidence type="ECO:0000256" key="2">
    <source>
        <dbReference type="ARBA" id="ARBA00005684"/>
    </source>
</evidence>
<dbReference type="NCBIfam" id="TIGR00217">
    <property type="entry name" value="malQ"/>
    <property type="match status" value="1"/>
</dbReference>
<evidence type="ECO:0000256" key="9">
    <source>
        <dbReference type="ARBA" id="ARBA00031501"/>
    </source>
</evidence>
<evidence type="ECO:0000256" key="6">
    <source>
        <dbReference type="ARBA" id="ARBA00022679"/>
    </source>
</evidence>
<sequence>MNSTIHPLLARRTSGVLLHITSLPGPHGCGDLGPAARHFVDWLSAAGQSLWQVLPLSPAGPGNSPYQSVSAFAGNPLMVDLDDLVRQGWLPWTPRQGFDHHRCDFERVAPWRMACLRKAWNGFAERASDECRAALADFCAEHAHWLDDYALFMVLDERYGGPWSRWPAPLARREAAALDEVRAQSAHALGFWRFVQWRFWVQWQGLRDYARSQGVHMVGDAPIFVAHHSADVWGHAEQFLLDERLEPHVVAGVPPDYFSPTGQRWGNPLYNWDTMAHHGYRWWKDRLAHQFRQVDIVRLDHFRGFESHWEIPASEPTAVAGQWQPGPGLRFFDAITDELGPLPIIAEDLGLITPEVTALREACGFPGMRILQFAFGSGPKNPYLPHNLERHAVAYTGTHDNETTVGWWASAPAGERHAALDYLGPCIATEPHWTLVRAASQSVVNTVVVPFQDVLGLDTRHRMNTPGMATGCWEWRFEWNQVNHEPAERLAAMTRAHGRWQAP</sequence>
<dbReference type="Pfam" id="PF02446">
    <property type="entry name" value="Glyco_hydro_77"/>
    <property type="match status" value="1"/>
</dbReference>
<name>A0A4P6X1R2_HYDPS</name>
<dbReference type="GO" id="GO:0005975">
    <property type="term" value="P:carbohydrate metabolic process"/>
    <property type="evidence" value="ECO:0007669"/>
    <property type="project" value="InterPro"/>
</dbReference>
<comment type="catalytic activity">
    <reaction evidence="1 10">
        <text>Transfers a segment of a (1-&gt;4)-alpha-D-glucan to a new position in an acceptor, which may be glucose or a (1-&gt;4)-alpha-D-glucan.</text>
        <dbReference type="EC" id="2.4.1.25"/>
    </reaction>
</comment>
<dbReference type="KEGG" id="hpse:HPF_20810"/>
<dbReference type="EC" id="2.4.1.25" evidence="3 10"/>
<dbReference type="AlphaFoldDB" id="A0A4P6X1R2"/>
<evidence type="ECO:0000256" key="1">
    <source>
        <dbReference type="ARBA" id="ARBA00000439"/>
    </source>
</evidence>
<dbReference type="GO" id="GO:0004134">
    <property type="term" value="F:4-alpha-glucanotransferase activity"/>
    <property type="evidence" value="ECO:0007669"/>
    <property type="project" value="UniProtKB-EC"/>
</dbReference>
<keyword evidence="7 10" id="KW-0119">Carbohydrate metabolism</keyword>
<organism evidence="11 12">
    <name type="scientific">Hydrogenophaga pseudoflava</name>
    <name type="common">Pseudomonas carboxydoflava</name>
    <dbReference type="NCBI Taxonomy" id="47421"/>
    <lineage>
        <taxon>Bacteria</taxon>
        <taxon>Pseudomonadati</taxon>
        <taxon>Pseudomonadota</taxon>
        <taxon>Betaproteobacteria</taxon>
        <taxon>Burkholderiales</taxon>
        <taxon>Comamonadaceae</taxon>
        <taxon>Hydrogenophaga</taxon>
    </lineage>
</organism>
<dbReference type="RefSeq" id="WP_243721633.1">
    <property type="nucleotide sequence ID" value="NZ_CP037867.1"/>
</dbReference>
<dbReference type="PANTHER" id="PTHR32438">
    <property type="entry name" value="4-ALPHA-GLUCANOTRANSFERASE DPE1, CHLOROPLASTIC/AMYLOPLASTIC"/>
    <property type="match status" value="1"/>
</dbReference>
<evidence type="ECO:0000313" key="11">
    <source>
        <dbReference type="EMBL" id="QBM30147.1"/>
    </source>
</evidence>